<sequence length="109" mass="10881">LIQSSDSLTLTAGNLSNQGGSLLSSKGDVTLNVGDFHNEGGLAQAQGQLTAQIGSYASSEGSSLVAEHDLHLTSPGVLQNEGVLASFGNVSLNAAQLSSGAKAQLQGQS</sequence>
<accession>A0ABT3WKV5</accession>
<keyword evidence="2" id="KW-1185">Reference proteome</keyword>
<comment type="caution">
    <text evidence="1">The sequence shown here is derived from an EMBL/GenBank/DDBJ whole genome shotgun (WGS) entry which is preliminary data.</text>
</comment>
<feature type="non-terminal residue" evidence="1">
    <location>
        <position position="109"/>
    </location>
</feature>
<reference evidence="1" key="1">
    <citation type="submission" date="2022-07" db="EMBL/GenBank/DDBJ databases">
        <title>Bombella genomes.</title>
        <authorList>
            <person name="Harer L."/>
            <person name="Styblova S."/>
            <person name="Ehrmann M."/>
        </authorList>
    </citation>
    <scope>NUCLEOTIDE SEQUENCE</scope>
    <source>
        <strain evidence="1">TMW 2.2543</strain>
    </source>
</reference>
<feature type="non-terminal residue" evidence="1">
    <location>
        <position position="1"/>
    </location>
</feature>
<dbReference type="EMBL" id="JANIDY010000012">
    <property type="protein sequence ID" value="MCX5618810.1"/>
    <property type="molecule type" value="Genomic_DNA"/>
</dbReference>
<evidence type="ECO:0000313" key="1">
    <source>
        <dbReference type="EMBL" id="MCX5618810.1"/>
    </source>
</evidence>
<name>A0ABT3WKV5_9PROT</name>
<dbReference type="Proteomes" id="UP001165576">
    <property type="component" value="Unassembled WGS sequence"/>
</dbReference>
<dbReference type="RefSeq" id="WP_266117332.1">
    <property type="nucleotide sequence ID" value="NZ_JANIDY010000012.1"/>
</dbReference>
<evidence type="ECO:0000313" key="2">
    <source>
        <dbReference type="Proteomes" id="UP001165576"/>
    </source>
</evidence>
<evidence type="ECO:0008006" key="3">
    <source>
        <dbReference type="Google" id="ProtNLM"/>
    </source>
</evidence>
<organism evidence="1 2">
    <name type="scientific">Bombella pluederhausensis</name>
    <dbReference type="NCBI Taxonomy" id="2967336"/>
    <lineage>
        <taxon>Bacteria</taxon>
        <taxon>Pseudomonadati</taxon>
        <taxon>Pseudomonadota</taxon>
        <taxon>Alphaproteobacteria</taxon>
        <taxon>Acetobacterales</taxon>
        <taxon>Acetobacteraceae</taxon>
        <taxon>Bombella</taxon>
    </lineage>
</organism>
<dbReference type="Pfam" id="PF05594">
    <property type="entry name" value="Fil_haemagg"/>
    <property type="match status" value="1"/>
</dbReference>
<dbReference type="InterPro" id="IPR010069">
    <property type="entry name" value="CdiA_FHA1_rpt"/>
</dbReference>
<proteinExistence type="predicted"/>
<dbReference type="InterPro" id="IPR008619">
    <property type="entry name" value="Filamentous_hemagglutn_rpt"/>
</dbReference>
<protein>
    <recommendedName>
        <fullName evidence="3">Adhesin</fullName>
    </recommendedName>
</protein>
<gene>
    <name evidence="1" type="ORF">NQF86_09110</name>
</gene>
<dbReference type="NCBIfam" id="TIGR01731">
    <property type="entry name" value="fil_hemag_20aa"/>
    <property type="match status" value="3"/>
</dbReference>